<reference evidence="1 2" key="1">
    <citation type="submission" date="2019-02" db="EMBL/GenBank/DDBJ databases">
        <title>Draft genome sequences of novel Actinobacteria.</title>
        <authorList>
            <person name="Sahin N."/>
            <person name="Ay H."/>
            <person name="Saygin H."/>
        </authorList>
    </citation>
    <scope>NUCLEOTIDE SEQUENCE [LARGE SCALE GENOMIC DNA]</scope>
    <source>
        <strain evidence="1 2">KC603</strain>
    </source>
</reference>
<keyword evidence="2" id="KW-1185">Reference proteome</keyword>
<gene>
    <name evidence="1" type="ORF">E1212_06710</name>
</gene>
<dbReference type="EMBL" id="SMKL01000011">
    <property type="protein sequence ID" value="TDC53105.1"/>
    <property type="molecule type" value="Genomic_DNA"/>
</dbReference>
<evidence type="ECO:0000313" key="1">
    <source>
        <dbReference type="EMBL" id="TDC53105.1"/>
    </source>
</evidence>
<proteinExistence type="predicted"/>
<dbReference type="OrthoDB" id="4721017at2"/>
<accession>A0A4V6PB61</accession>
<dbReference type="RefSeq" id="WP_131980606.1">
    <property type="nucleotide sequence ID" value="NZ_SMKL01000011.1"/>
</dbReference>
<evidence type="ECO:0000313" key="2">
    <source>
        <dbReference type="Proteomes" id="UP000295621"/>
    </source>
</evidence>
<comment type="caution">
    <text evidence="1">The sequence shown here is derived from an EMBL/GenBank/DDBJ whole genome shotgun (WGS) entry which is preliminary data.</text>
</comment>
<sequence>MSLLPPIVSPDEWQAARDRLLEKEKAATRALDALAAERRRLPMTRLAGDYAFTGPDGPASLPDLFDGRRQLVVYQMMDNGPDDYCSGCAGVVDNVGHLAHLNARDTGFAVVSDMPIMQLTAYWRRMGWTVPVYSSRGSRFSADIGAGGGFALSVLLSDGDDVYRTYVTTARGVDRLRFDFNILELTPFGRQETWEDTPAGRPQTPPYEWWRLHDEYPAKETP</sequence>
<dbReference type="Proteomes" id="UP000295621">
    <property type="component" value="Unassembled WGS sequence"/>
</dbReference>
<dbReference type="InterPro" id="IPR010296">
    <property type="entry name" value="DUF899_thioredox"/>
</dbReference>
<name>A0A4V6PB61_9ACTN</name>
<dbReference type="AlphaFoldDB" id="A0A4V6PB61"/>
<dbReference type="Pfam" id="PF05988">
    <property type="entry name" value="DUF899"/>
    <property type="match status" value="1"/>
</dbReference>
<organism evidence="1 2">
    <name type="scientific">Jiangella ureilytica</name>
    <dbReference type="NCBI Taxonomy" id="2530374"/>
    <lineage>
        <taxon>Bacteria</taxon>
        <taxon>Bacillati</taxon>
        <taxon>Actinomycetota</taxon>
        <taxon>Actinomycetes</taxon>
        <taxon>Jiangellales</taxon>
        <taxon>Jiangellaceae</taxon>
        <taxon>Jiangella</taxon>
    </lineage>
</organism>
<protein>
    <submittedName>
        <fullName evidence="1">DUF899 domain-containing protein</fullName>
    </submittedName>
</protein>